<reference evidence="3" key="1">
    <citation type="submission" date="2019-08" db="EMBL/GenBank/DDBJ databases">
        <authorList>
            <person name="Kucharzyk K."/>
            <person name="Murdoch R.W."/>
            <person name="Higgins S."/>
            <person name="Loffler F."/>
        </authorList>
    </citation>
    <scope>NUCLEOTIDE SEQUENCE</scope>
</reference>
<evidence type="ECO:0000313" key="3">
    <source>
        <dbReference type="EMBL" id="MPN50565.1"/>
    </source>
</evidence>
<evidence type="ECO:0000256" key="1">
    <source>
        <dbReference type="SAM" id="MobiDB-lite"/>
    </source>
</evidence>
<evidence type="ECO:0000256" key="2">
    <source>
        <dbReference type="SAM" id="Phobius"/>
    </source>
</evidence>
<keyword evidence="2" id="KW-1133">Transmembrane helix</keyword>
<feature type="region of interest" description="Disordered" evidence="1">
    <location>
        <begin position="1"/>
        <end position="43"/>
    </location>
</feature>
<name>A0A645IH08_9ZZZZ</name>
<keyword evidence="2" id="KW-0812">Transmembrane</keyword>
<comment type="caution">
    <text evidence="3">The sequence shown here is derived from an EMBL/GenBank/DDBJ whole genome shotgun (WGS) entry which is preliminary data.</text>
</comment>
<gene>
    <name evidence="3" type="ORF">SDC9_198192</name>
</gene>
<feature type="compositionally biased region" description="Basic residues" evidence="1">
    <location>
        <begin position="10"/>
        <end position="24"/>
    </location>
</feature>
<accession>A0A645IH08</accession>
<keyword evidence="2" id="KW-0472">Membrane</keyword>
<proteinExistence type="predicted"/>
<sequence>MFEQIQNVRPIRRQSHVLGRHRSHASTQPRAARAHRNAGGTDGNAKLAGFAAATNDGKRHDALLDCTRLLARQSDAVRAEPVEARTKARPPPRIDKALRGLIDRLRANGIAGLIAELVCLTALIAVRVASHLE</sequence>
<dbReference type="EMBL" id="VSSQ01114870">
    <property type="protein sequence ID" value="MPN50565.1"/>
    <property type="molecule type" value="Genomic_DNA"/>
</dbReference>
<organism evidence="3">
    <name type="scientific">bioreactor metagenome</name>
    <dbReference type="NCBI Taxonomy" id="1076179"/>
    <lineage>
        <taxon>unclassified sequences</taxon>
        <taxon>metagenomes</taxon>
        <taxon>ecological metagenomes</taxon>
    </lineage>
</organism>
<protein>
    <submittedName>
        <fullName evidence="3">Uncharacterized protein</fullName>
    </submittedName>
</protein>
<dbReference type="AlphaFoldDB" id="A0A645IH08"/>
<feature type="transmembrane region" description="Helical" evidence="2">
    <location>
        <begin position="109"/>
        <end position="130"/>
    </location>
</feature>